<dbReference type="AlphaFoldDB" id="A0A3B3T7F0"/>
<dbReference type="RefSeq" id="XP_023656211.1">
    <property type="nucleotide sequence ID" value="XM_023800443.2"/>
</dbReference>
<dbReference type="Gene3D" id="3.30.200.20">
    <property type="entry name" value="Phosphorylase Kinase, domain 1"/>
    <property type="match status" value="1"/>
</dbReference>
<comment type="catalytic activity">
    <reaction evidence="22">
        <text>L-seryl-[protein] + ATP = O-phospho-L-seryl-[protein] + ADP + H(+)</text>
        <dbReference type="Rhea" id="RHEA:17989"/>
        <dbReference type="Rhea" id="RHEA-COMP:9863"/>
        <dbReference type="Rhea" id="RHEA-COMP:11604"/>
        <dbReference type="ChEBI" id="CHEBI:15378"/>
        <dbReference type="ChEBI" id="CHEBI:29999"/>
        <dbReference type="ChEBI" id="CHEBI:30616"/>
        <dbReference type="ChEBI" id="CHEBI:83421"/>
        <dbReference type="ChEBI" id="CHEBI:456216"/>
        <dbReference type="EC" id="2.7.11.1"/>
    </reaction>
</comment>
<evidence type="ECO:0000256" key="17">
    <source>
        <dbReference type="ARBA" id="ARBA00023242"/>
    </source>
</evidence>
<evidence type="ECO:0000256" key="25">
    <source>
        <dbReference type="RuleBase" id="RU000304"/>
    </source>
</evidence>
<keyword evidence="14" id="KW-0418">Kinase</keyword>
<evidence type="ECO:0000256" key="21">
    <source>
        <dbReference type="ARBA" id="ARBA00047899"/>
    </source>
</evidence>
<organism evidence="28 29">
    <name type="scientific">Paramormyrops kingsleyae</name>
    <dbReference type="NCBI Taxonomy" id="1676925"/>
    <lineage>
        <taxon>Eukaryota</taxon>
        <taxon>Metazoa</taxon>
        <taxon>Chordata</taxon>
        <taxon>Craniata</taxon>
        <taxon>Vertebrata</taxon>
        <taxon>Euteleostomi</taxon>
        <taxon>Actinopterygii</taxon>
        <taxon>Neopterygii</taxon>
        <taxon>Teleostei</taxon>
        <taxon>Osteoglossocephala</taxon>
        <taxon>Osteoglossomorpha</taxon>
        <taxon>Osteoglossiformes</taxon>
        <taxon>Mormyridae</taxon>
        <taxon>Paramormyrops</taxon>
    </lineage>
</organism>
<dbReference type="GO" id="GO:0008630">
    <property type="term" value="P:intrinsic apoptotic signaling pathway in response to DNA damage"/>
    <property type="evidence" value="ECO:0007669"/>
    <property type="project" value="Ensembl"/>
</dbReference>
<evidence type="ECO:0000256" key="19">
    <source>
        <dbReference type="ARBA" id="ARBA00030691"/>
    </source>
</evidence>
<dbReference type="InterPro" id="IPR008271">
    <property type="entry name" value="Ser/Thr_kinase_AS"/>
</dbReference>
<proteinExistence type="inferred from homology"/>
<keyword evidence="29" id="KW-1185">Reference proteome</keyword>
<evidence type="ECO:0000256" key="23">
    <source>
        <dbReference type="ARBA" id="ARBA00070697"/>
    </source>
</evidence>
<dbReference type="FunFam" id="1.10.510.10:FF:000301">
    <property type="entry name" value="Serine/threonine-protein kinase Chk1"/>
    <property type="match status" value="1"/>
</dbReference>
<feature type="binding site" evidence="24">
    <location>
        <position position="38"/>
    </location>
    <ligand>
        <name>ATP</name>
        <dbReference type="ChEBI" id="CHEBI:30616"/>
    </ligand>
</feature>
<dbReference type="GO" id="GO:0007095">
    <property type="term" value="P:mitotic G2 DNA damage checkpoint signaling"/>
    <property type="evidence" value="ECO:0007669"/>
    <property type="project" value="Ensembl"/>
</dbReference>
<dbReference type="STRING" id="1676925.ENSPKIP00000038398"/>
<evidence type="ECO:0000256" key="6">
    <source>
        <dbReference type="ARBA" id="ARBA00022045"/>
    </source>
</evidence>
<dbReference type="PANTHER" id="PTHR24346">
    <property type="entry name" value="MAP/MICROTUBULE AFFINITY-REGULATING KINASE"/>
    <property type="match status" value="1"/>
</dbReference>
<evidence type="ECO:0000256" key="15">
    <source>
        <dbReference type="ARBA" id="ARBA00022840"/>
    </source>
</evidence>
<dbReference type="PROSITE" id="PS00107">
    <property type="entry name" value="PROTEIN_KINASE_ATP"/>
    <property type="match status" value="1"/>
</dbReference>
<evidence type="ECO:0000313" key="29">
    <source>
        <dbReference type="Proteomes" id="UP000261540"/>
    </source>
</evidence>
<keyword evidence="11" id="KW-0808">Transferase</keyword>
<dbReference type="RefSeq" id="XP_023656212.1">
    <property type="nucleotide sequence ID" value="XM_023800444.2"/>
</dbReference>
<dbReference type="GO" id="GO:0005694">
    <property type="term" value="C:chromosome"/>
    <property type="evidence" value="ECO:0007669"/>
    <property type="project" value="UniProtKB-SubCell"/>
</dbReference>
<dbReference type="KEGG" id="pki:111837953"/>
<sequence>MSVPFVQDWDLVQTLGEGAYGEVRLLVNRKTEEAVAVKVVDTSRAEDCSENVKKEVCINKLLSHPNIVRFFGHRREGHTQYLFLEYCSGGELFDRIEPDVGMPEKDAQRFFQQLIAGVEYLHSVGITHRDIKPENILLDDKDNLKMSDFGLATMFRHRGRERKLTRLCGTLPYVAPELMSRKEFSAQPADIWSCGIVLTAMLAGELPWDQPIETCQEYSDWLQKKTYITPWKKIDALPLSLLTKILLHDPEKRIAIPDIKKDRWFNRGFKTVVKRQCDSQRPAAKLLRSDSEQTPFSREGSEDRVQISSSQPEPTLGLPFWESGVSHVLMDAPQVSFSQPACPDHMLLGSQLLGTPGSSQNPWQRLVRRMTRFFTTLVAEQSFAALTDACVSLGYKWKQNCINQVTVSTMDRRNNKLIFKVHFLEMEERILVDFRLSKGDGLEFKRHFLKMKRHLSDIISNVKVPLPMT</sequence>
<comment type="similarity">
    <text evidence="4">Belongs to the protein kinase superfamily. CAMK Ser/Thr protein kinase family. NIM1 subfamily.</text>
</comment>
<evidence type="ECO:0000256" key="20">
    <source>
        <dbReference type="ARBA" id="ARBA00032547"/>
    </source>
</evidence>
<evidence type="ECO:0000256" key="3">
    <source>
        <dbReference type="ARBA" id="ARBA00004300"/>
    </source>
</evidence>
<dbReference type="PROSITE" id="PS50011">
    <property type="entry name" value="PROTEIN_KINASE_DOM"/>
    <property type="match status" value="1"/>
</dbReference>
<dbReference type="CTD" id="1111"/>
<dbReference type="GO" id="GO:0005524">
    <property type="term" value="F:ATP binding"/>
    <property type="evidence" value="ECO:0007669"/>
    <property type="project" value="UniProtKB-UniRule"/>
</dbReference>
<comment type="subcellular location">
    <subcellularLocation>
        <location evidence="2">Chromosome</location>
    </subcellularLocation>
    <subcellularLocation>
        <location evidence="3">Cytoplasm</location>
        <location evidence="3">Cytoskeleton</location>
        <location evidence="3">Microtubule organizing center</location>
        <location evidence="3">Centrosome</location>
    </subcellularLocation>
    <subcellularLocation>
        <location evidence="1">Nucleus</location>
    </subcellularLocation>
</comment>
<evidence type="ECO:0000256" key="26">
    <source>
        <dbReference type="SAM" id="MobiDB-lite"/>
    </source>
</evidence>
<evidence type="ECO:0000256" key="16">
    <source>
        <dbReference type="ARBA" id="ARBA00023212"/>
    </source>
</evidence>
<keyword evidence="15 24" id="KW-0067">ATP-binding</keyword>
<keyword evidence="10" id="KW-0597">Phosphoprotein</keyword>
<evidence type="ECO:0000256" key="24">
    <source>
        <dbReference type="PROSITE-ProRule" id="PRU10141"/>
    </source>
</evidence>
<dbReference type="Ensembl" id="ENSPKIT00000019388.1">
    <property type="protein sequence ID" value="ENSPKIP00000038398.1"/>
    <property type="gene ID" value="ENSPKIG00000016169.1"/>
</dbReference>
<dbReference type="GeneTree" id="ENSGT00940000159682"/>
<dbReference type="GO" id="GO:0005813">
    <property type="term" value="C:centrosome"/>
    <property type="evidence" value="ECO:0007669"/>
    <property type="project" value="UniProtKB-SubCell"/>
</dbReference>
<evidence type="ECO:0000256" key="12">
    <source>
        <dbReference type="ARBA" id="ARBA00022741"/>
    </source>
</evidence>
<keyword evidence="17" id="KW-0539">Nucleus</keyword>
<dbReference type="Gene3D" id="3.30.310.80">
    <property type="entry name" value="Kinase associated domain 1, KA1"/>
    <property type="match status" value="1"/>
</dbReference>
<evidence type="ECO:0000256" key="14">
    <source>
        <dbReference type="ARBA" id="ARBA00022777"/>
    </source>
</evidence>
<dbReference type="EC" id="2.7.11.1" evidence="5"/>
<dbReference type="InterPro" id="IPR000719">
    <property type="entry name" value="Prot_kinase_dom"/>
</dbReference>
<dbReference type="InterPro" id="IPR011009">
    <property type="entry name" value="Kinase-like_dom_sf"/>
</dbReference>
<dbReference type="FunFam" id="3.30.200.20:FF:000229">
    <property type="entry name" value="Serine/threonine-protein kinase Chk1"/>
    <property type="match status" value="1"/>
</dbReference>
<reference evidence="28" key="1">
    <citation type="submission" date="2025-05" db="UniProtKB">
        <authorList>
            <consortium name="Ensembl"/>
        </authorList>
    </citation>
    <scope>IDENTIFICATION</scope>
</reference>
<dbReference type="CDD" id="cd14069">
    <property type="entry name" value="STKc_Chk1"/>
    <property type="match status" value="1"/>
</dbReference>
<evidence type="ECO:0000256" key="11">
    <source>
        <dbReference type="ARBA" id="ARBA00022679"/>
    </source>
</evidence>
<feature type="domain" description="Protein kinase" evidence="27">
    <location>
        <begin position="9"/>
        <end position="265"/>
    </location>
</feature>
<dbReference type="Gene3D" id="1.10.510.10">
    <property type="entry name" value="Transferase(Phosphotransferase) domain 1"/>
    <property type="match status" value="1"/>
</dbReference>
<dbReference type="InterPro" id="IPR034670">
    <property type="entry name" value="Chk1_catalytic_dom"/>
</dbReference>
<dbReference type="Pfam" id="PF00069">
    <property type="entry name" value="Pkinase"/>
    <property type="match status" value="1"/>
</dbReference>
<evidence type="ECO:0000259" key="27">
    <source>
        <dbReference type="PROSITE" id="PS50011"/>
    </source>
</evidence>
<dbReference type="FunFam" id="3.30.310.80:FF:000007">
    <property type="entry name" value="Serine/threonine-protein kinase Chk1 isoform 1"/>
    <property type="match status" value="1"/>
</dbReference>
<keyword evidence="8" id="KW-0963">Cytoplasm</keyword>
<evidence type="ECO:0000256" key="7">
    <source>
        <dbReference type="ARBA" id="ARBA00022454"/>
    </source>
</evidence>
<evidence type="ECO:0000313" key="28">
    <source>
        <dbReference type="Ensembl" id="ENSPKIP00000038398.1"/>
    </source>
</evidence>
<dbReference type="SUPFAM" id="SSF56112">
    <property type="entry name" value="Protein kinase-like (PK-like)"/>
    <property type="match status" value="1"/>
</dbReference>
<keyword evidence="13" id="KW-0227">DNA damage</keyword>
<comment type="catalytic activity">
    <reaction evidence="21">
        <text>L-threonyl-[protein] + ATP = O-phospho-L-threonyl-[protein] + ADP + H(+)</text>
        <dbReference type="Rhea" id="RHEA:46608"/>
        <dbReference type="Rhea" id="RHEA-COMP:11060"/>
        <dbReference type="Rhea" id="RHEA-COMP:11605"/>
        <dbReference type="ChEBI" id="CHEBI:15378"/>
        <dbReference type="ChEBI" id="CHEBI:30013"/>
        <dbReference type="ChEBI" id="CHEBI:30616"/>
        <dbReference type="ChEBI" id="CHEBI:61977"/>
        <dbReference type="ChEBI" id="CHEBI:456216"/>
        <dbReference type="EC" id="2.7.11.1"/>
    </reaction>
</comment>
<name>A0A3B3T7F0_9TELE</name>
<dbReference type="InterPro" id="IPR017441">
    <property type="entry name" value="Protein_kinase_ATP_BS"/>
</dbReference>
<evidence type="ECO:0000256" key="8">
    <source>
        <dbReference type="ARBA" id="ARBA00022490"/>
    </source>
</evidence>
<evidence type="ECO:0000256" key="22">
    <source>
        <dbReference type="ARBA" id="ARBA00048679"/>
    </source>
</evidence>
<keyword evidence="12 24" id="KW-0547">Nucleotide-binding</keyword>
<evidence type="ECO:0000256" key="2">
    <source>
        <dbReference type="ARBA" id="ARBA00004286"/>
    </source>
</evidence>
<dbReference type="Proteomes" id="UP000261540">
    <property type="component" value="Unplaced"/>
</dbReference>
<dbReference type="GO" id="GO:0005634">
    <property type="term" value="C:nucleus"/>
    <property type="evidence" value="ECO:0007669"/>
    <property type="project" value="UniProtKB-SubCell"/>
</dbReference>
<dbReference type="PANTHER" id="PTHR24346:SF107">
    <property type="entry name" value="SERINE_THREONINE-PROTEIN KINASE CHK1"/>
    <property type="match status" value="1"/>
</dbReference>
<accession>A0A3B3T7F0</accession>
<dbReference type="SMART" id="SM00220">
    <property type="entry name" value="S_TKc"/>
    <property type="match status" value="1"/>
</dbReference>
<keyword evidence="7" id="KW-0158">Chromosome</keyword>
<dbReference type="PROSITE" id="PS00108">
    <property type="entry name" value="PROTEIN_KINASE_ST"/>
    <property type="match status" value="1"/>
</dbReference>
<dbReference type="Ensembl" id="ENSPKIT00000019419.1">
    <property type="protein sequence ID" value="ENSPKIP00000038429.1"/>
    <property type="gene ID" value="ENSPKIG00000016169.1"/>
</dbReference>
<dbReference type="OrthoDB" id="539158at2759"/>
<evidence type="ECO:0000256" key="5">
    <source>
        <dbReference type="ARBA" id="ARBA00012513"/>
    </source>
</evidence>
<dbReference type="GeneID" id="111837953"/>
<evidence type="ECO:0000256" key="4">
    <source>
        <dbReference type="ARBA" id="ARBA00010791"/>
    </source>
</evidence>
<evidence type="ECO:0000256" key="1">
    <source>
        <dbReference type="ARBA" id="ARBA00004123"/>
    </source>
</evidence>
<evidence type="ECO:0000256" key="10">
    <source>
        <dbReference type="ARBA" id="ARBA00022553"/>
    </source>
</evidence>
<evidence type="ECO:0000256" key="13">
    <source>
        <dbReference type="ARBA" id="ARBA00022763"/>
    </source>
</evidence>
<dbReference type="GO" id="GO:0005737">
    <property type="term" value="C:cytoplasm"/>
    <property type="evidence" value="ECO:0007669"/>
    <property type="project" value="TreeGrafter"/>
</dbReference>
<evidence type="ECO:0000256" key="9">
    <source>
        <dbReference type="ARBA" id="ARBA00022527"/>
    </source>
</evidence>
<protein>
    <recommendedName>
        <fullName evidence="23">Serine/threonine-protein kinase CHK1</fullName>
        <ecNumber evidence="5">2.7.11.1</ecNumber>
    </recommendedName>
    <alternativeName>
        <fullName evidence="19">CHK1 checkpoint homolog</fullName>
    </alternativeName>
    <alternativeName>
        <fullName evidence="20">Checkpoint kinase-1</fullName>
    </alternativeName>
    <alternativeName>
        <fullName evidence="6">Serine/threonine-protein kinase Chk1</fullName>
    </alternativeName>
</protein>
<dbReference type="GO" id="GO:0004674">
    <property type="term" value="F:protein serine/threonine kinase activity"/>
    <property type="evidence" value="ECO:0007669"/>
    <property type="project" value="UniProtKB-KW"/>
</dbReference>
<evidence type="ECO:0000256" key="18">
    <source>
        <dbReference type="ARBA" id="ARBA00023306"/>
    </source>
</evidence>
<keyword evidence="18" id="KW-0131">Cell cycle</keyword>
<keyword evidence="9 25" id="KW-0723">Serine/threonine-protein kinase</keyword>
<keyword evidence="16" id="KW-0206">Cytoskeleton</keyword>
<feature type="region of interest" description="Disordered" evidence="26">
    <location>
        <begin position="283"/>
        <end position="315"/>
    </location>
</feature>